<evidence type="ECO:0000256" key="4">
    <source>
        <dbReference type="SAM" id="Phobius"/>
    </source>
</evidence>
<evidence type="ECO:0008006" key="7">
    <source>
        <dbReference type="Google" id="ProtNLM"/>
    </source>
</evidence>
<dbReference type="Gene3D" id="1.20.1250.20">
    <property type="entry name" value="MFS general substrate transporter like domains"/>
    <property type="match status" value="2"/>
</dbReference>
<evidence type="ECO:0000256" key="1">
    <source>
        <dbReference type="ARBA" id="ARBA00022692"/>
    </source>
</evidence>
<dbReference type="AlphaFoldDB" id="A0AAV6U0X7"/>
<feature type="transmembrane region" description="Helical" evidence="4">
    <location>
        <begin position="410"/>
        <end position="431"/>
    </location>
</feature>
<feature type="transmembrane region" description="Helical" evidence="4">
    <location>
        <begin position="17"/>
        <end position="36"/>
    </location>
</feature>
<feature type="transmembrane region" description="Helical" evidence="4">
    <location>
        <begin position="48"/>
        <end position="71"/>
    </location>
</feature>
<evidence type="ECO:0000256" key="3">
    <source>
        <dbReference type="ARBA" id="ARBA00023136"/>
    </source>
</evidence>
<keyword evidence="2 4" id="KW-1133">Transmembrane helix</keyword>
<reference evidence="5 6" key="1">
    <citation type="journal article" date="2022" name="Nat. Ecol. Evol.">
        <title>A masculinizing supergene underlies an exaggerated male reproductive morph in a spider.</title>
        <authorList>
            <person name="Hendrickx F."/>
            <person name="De Corte Z."/>
            <person name="Sonet G."/>
            <person name="Van Belleghem S.M."/>
            <person name="Kostlbacher S."/>
            <person name="Vangestel C."/>
        </authorList>
    </citation>
    <scope>NUCLEOTIDE SEQUENCE [LARGE SCALE GENOMIC DNA]</scope>
    <source>
        <strain evidence="5">W744_W776</strain>
    </source>
</reference>
<proteinExistence type="predicted"/>
<accession>A0AAV6U0X7</accession>
<dbReference type="PANTHER" id="PTHR23121:SF9">
    <property type="entry name" value="SODIUM-DEPENDENT GLUCOSE TRANSPORTER 1"/>
    <property type="match status" value="1"/>
</dbReference>
<comment type="caution">
    <text evidence="5">The sequence shown here is derived from an EMBL/GenBank/DDBJ whole genome shotgun (WGS) entry which is preliminary data.</text>
</comment>
<evidence type="ECO:0000256" key="2">
    <source>
        <dbReference type="ARBA" id="ARBA00022989"/>
    </source>
</evidence>
<feature type="transmembrane region" description="Helical" evidence="4">
    <location>
        <begin position="268"/>
        <end position="292"/>
    </location>
</feature>
<keyword evidence="3 4" id="KW-0472">Membrane</keyword>
<dbReference type="PANTHER" id="PTHR23121">
    <property type="entry name" value="SODIUM-DEPENDENT GLUCOSE TRANSPORTER 1"/>
    <property type="match status" value="1"/>
</dbReference>
<keyword evidence="6" id="KW-1185">Reference proteome</keyword>
<feature type="transmembrane region" description="Helical" evidence="4">
    <location>
        <begin position="313"/>
        <end position="336"/>
    </location>
</feature>
<feature type="transmembrane region" description="Helical" evidence="4">
    <location>
        <begin position="142"/>
        <end position="164"/>
    </location>
</feature>
<gene>
    <name evidence="5" type="ORF">JTE90_024604</name>
</gene>
<dbReference type="InterPro" id="IPR036259">
    <property type="entry name" value="MFS_trans_sf"/>
</dbReference>
<feature type="transmembrane region" description="Helical" evidence="4">
    <location>
        <begin position="471"/>
        <end position="494"/>
    </location>
</feature>
<dbReference type="Pfam" id="PF07690">
    <property type="entry name" value="MFS_1"/>
    <property type="match status" value="2"/>
</dbReference>
<feature type="transmembrane region" description="Helical" evidence="4">
    <location>
        <begin position="356"/>
        <end position="379"/>
    </location>
</feature>
<feature type="transmembrane region" description="Helical" evidence="4">
    <location>
        <begin position="443"/>
        <end position="465"/>
    </location>
</feature>
<dbReference type="InterPro" id="IPR011701">
    <property type="entry name" value="MFS"/>
</dbReference>
<organism evidence="5 6">
    <name type="scientific">Oedothorax gibbosus</name>
    <dbReference type="NCBI Taxonomy" id="931172"/>
    <lineage>
        <taxon>Eukaryota</taxon>
        <taxon>Metazoa</taxon>
        <taxon>Ecdysozoa</taxon>
        <taxon>Arthropoda</taxon>
        <taxon>Chelicerata</taxon>
        <taxon>Arachnida</taxon>
        <taxon>Araneae</taxon>
        <taxon>Araneomorphae</taxon>
        <taxon>Entelegynae</taxon>
        <taxon>Araneoidea</taxon>
        <taxon>Linyphiidae</taxon>
        <taxon>Erigoninae</taxon>
        <taxon>Oedothorax</taxon>
    </lineage>
</organism>
<dbReference type="SUPFAM" id="SSF103473">
    <property type="entry name" value="MFS general substrate transporter"/>
    <property type="match status" value="2"/>
</dbReference>
<feature type="transmembrane region" description="Helical" evidence="4">
    <location>
        <begin position="78"/>
        <end position="98"/>
    </location>
</feature>
<protein>
    <recommendedName>
        <fullName evidence="7">Sodium-dependent glucose transporter 1</fullName>
    </recommendedName>
</protein>
<evidence type="ECO:0000313" key="6">
    <source>
        <dbReference type="Proteomes" id="UP000827092"/>
    </source>
</evidence>
<dbReference type="EMBL" id="JAFNEN010000738">
    <property type="protein sequence ID" value="KAG8177895.1"/>
    <property type="molecule type" value="Genomic_DNA"/>
</dbReference>
<feature type="transmembrane region" description="Helical" evidence="4">
    <location>
        <begin position="104"/>
        <end position="130"/>
    </location>
</feature>
<dbReference type="GO" id="GO:0022857">
    <property type="term" value="F:transmembrane transporter activity"/>
    <property type="evidence" value="ECO:0007669"/>
    <property type="project" value="InterPro"/>
</dbReference>
<keyword evidence="1 4" id="KW-0812">Transmembrane</keyword>
<evidence type="ECO:0000313" key="5">
    <source>
        <dbReference type="EMBL" id="KAG8177895.1"/>
    </source>
</evidence>
<sequence>MACFTSKQLKIIKTCNLFLSYAVSGLAMTVVGASLLDLQHVVKTDTKNIAFVFVARSAGYLFGLVFGAPLLDKTSRKLLVMTILNFLMAITVFAVPLSRSMEMMLGWMALNGMSIGTLDTGLNTYCLNLWGKDSGPVFQAQTFAFGIGGLIAPLIVAPFLGNYVEEDEYINSTWVIFNSSSLSAPEDVAQNTFIPSSPNASIRNYSGISNLEDTFTSTSFMSSPSALPFVSKLLNVSGESFNQSVIHDVEDTFRNVDGSGTFALPQVFYGYAIIGSIALFVTLLFVIVCVIAPADETTQKTDQVDDELKQSKTFIGAIVLLTFLLLFVELSVQMGYGQAVATYAVKGPLRLTDHQGSYISSVYWTAFTISRFCAIFYVLKFSNLSLILFSLTITTAGAFVLLFVQVQWALWLASFLVGFGVSPFFSSAIAWIEQYITVTNKFVALFSTGYCFGEMIGPYVITSFVEETPEALSYMVAASCVISLPLILGMYLMLRNKPKKYRKKEGVSNENCDANLDNENYM</sequence>
<feature type="transmembrane region" description="Helical" evidence="4">
    <location>
        <begin position="386"/>
        <end position="404"/>
    </location>
</feature>
<name>A0AAV6U0X7_9ARAC</name>
<dbReference type="Proteomes" id="UP000827092">
    <property type="component" value="Unassembled WGS sequence"/>
</dbReference>